<dbReference type="GO" id="GO:0030246">
    <property type="term" value="F:carbohydrate binding"/>
    <property type="evidence" value="ECO:0007669"/>
    <property type="project" value="InterPro"/>
</dbReference>
<dbReference type="SUPFAM" id="SSF74650">
    <property type="entry name" value="Galactose mutarotase-like"/>
    <property type="match status" value="1"/>
</dbReference>
<dbReference type="EMBL" id="WEGH01000004">
    <property type="protein sequence ID" value="MQY07941.1"/>
    <property type="molecule type" value="Genomic_DNA"/>
</dbReference>
<evidence type="ECO:0000313" key="2">
    <source>
        <dbReference type="Proteomes" id="UP000487268"/>
    </source>
</evidence>
<protein>
    <recommendedName>
        <fullName evidence="3">Aldose 1-epimerase</fullName>
    </recommendedName>
</protein>
<dbReference type="Pfam" id="PF01263">
    <property type="entry name" value="Aldose_epim"/>
    <property type="match status" value="1"/>
</dbReference>
<dbReference type="GO" id="GO:0006006">
    <property type="term" value="P:glucose metabolic process"/>
    <property type="evidence" value="ECO:0007669"/>
    <property type="project" value="TreeGrafter"/>
</dbReference>
<dbReference type="OrthoDB" id="4739604at2"/>
<dbReference type="InterPro" id="IPR014718">
    <property type="entry name" value="GH-type_carb-bd"/>
</dbReference>
<dbReference type="GO" id="GO:0033499">
    <property type="term" value="P:galactose catabolic process via UDP-galactose, Leloir pathway"/>
    <property type="evidence" value="ECO:0007669"/>
    <property type="project" value="TreeGrafter"/>
</dbReference>
<dbReference type="RefSeq" id="WP_153538488.1">
    <property type="nucleotide sequence ID" value="NZ_WEGH01000004.1"/>
</dbReference>
<dbReference type="PANTHER" id="PTHR10091:SF0">
    <property type="entry name" value="GALACTOSE MUTAROTASE"/>
    <property type="match status" value="1"/>
</dbReference>
<name>A0A7K0C3C3_9ACTN</name>
<evidence type="ECO:0000313" key="1">
    <source>
        <dbReference type="EMBL" id="MQY07941.1"/>
    </source>
</evidence>
<proteinExistence type="predicted"/>
<dbReference type="Gene3D" id="2.70.98.10">
    <property type="match status" value="1"/>
</dbReference>
<keyword evidence="2" id="KW-1185">Reference proteome</keyword>
<accession>A0A7K0C3C3</accession>
<sequence>MEPAISGAQLEITAGPYTAVVTECGAGLRELTWQGEPLVLTYPPSEPAPAAFGQLLIPWPNRIDHGRYTWEGQEYRLDISEPEYDNAIHGLVRWLSWTTVDMEPGRLRMTCRLMGTPGYPFQLGLEAVYALDPGDGLTITLTAVNEGPRVAPYAHGAHPYLTVGEPIDGCTVTGPGRFYLPVDDRMIPPDGPEPVEGTPYDLRAGARLGDLKIDRAFTGLDRDPDGRAWVHLAGSRRTTSFWIDRNHPWLEMYTADEVPPEHRRQGLGVEPMTGPPNAFASHTDVIALQPGDAFSGSWGIKAG</sequence>
<dbReference type="InterPro" id="IPR037480">
    <property type="entry name" value="YihR-like"/>
</dbReference>
<gene>
    <name evidence="1" type="primary">yihR</name>
    <name evidence="1" type="ORF">ACRB68_60430</name>
</gene>
<dbReference type="CDD" id="cd09022">
    <property type="entry name" value="Aldose_epim_Ec_YihR"/>
    <property type="match status" value="1"/>
</dbReference>
<comment type="caution">
    <text evidence="1">The sequence shown here is derived from an EMBL/GenBank/DDBJ whole genome shotgun (WGS) entry which is preliminary data.</text>
</comment>
<dbReference type="GO" id="GO:0004034">
    <property type="term" value="F:aldose 1-epimerase activity"/>
    <property type="evidence" value="ECO:0007669"/>
    <property type="project" value="TreeGrafter"/>
</dbReference>
<dbReference type="Proteomes" id="UP000487268">
    <property type="component" value="Unassembled WGS sequence"/>
</dbReference>
<organism evidence="1 2">
    <name type="scientific">Actinomadura macrotermitis</name>
    <dbReference type="NCBI Taxonomy" id="2585200"/>
    <lineage>
        <taxon>Bacteria</taxon>
        <taxon>Bacillati</taxon>
        <taxon>Actinomycetota</taxon>
        <taxon>Actinomycetes</taxon>
        <taxon>Streptosporangiales</taxon>
        <taxon>Thermomonosporaceae</taxon>
        <taxon>Actinomadura</taxon>
    </lineage>
</organism>
<evidence type="ECO:0008006" key="3">
    <source>
        <dbReference type="Google" id="ProtNLM"/>
    </source>
</evidence>
<reference evidence="1 2" key="1">
    <citation type="submission" date="2019-10" db="EMBL/GenBank/DDBJ databases">
        <title>Actinomadura rubteroloni sp. nov. and Actinomadura macrotermitis sp. nov., isolated from the gut of fungus growing-termite Macrotermes natalensis.</title>
        <authorList>
            <person name="Benndorf R."/>
            <person name="Martin K."/>
            <person name="Kuefner M."/>
            <person name="De Beer W."/>
            <person name="Kaster A.-K."/>
            <person name="Vollmers J."/>
            <person name="Poulsen M."/>
            <person name="Beemelmanns C."/>
        </authorList>
    </citation>
    <scope>NUCLEOTIDE SEQUENCE [LARGE SCALE GENOMIC DNA]</scope>
    <source>
        <strain evidence="1 2">RB68</strain>
    </source>
</reference>
<dbReference type="InterPro" id="IPR008183">
    <property type="entry name" value="Aldose_1/G6P_1-epimerase"/>
</dbReference>
<dbReference type="AlphaFoldDB" id="A0A7K0C3C3"/>
<dbReference type="InterPro" id="IPR011013">
    <property type="entry name" value="Gal_mutarotase_sf_dom"/>
</dbReference>
<dbReference type="PANTHER" id="PTHR10091">
    <property type="entry name" value="ALDOSE-1-EPIMERASE"/>
    <property type="match status" value="1"/>
</dbReference>